<dbReference type="EMBL" id="NGNV01000055">
    <property type="protein sequence ID" value="OYR87143.1"/>
    <property type="molecule type" value="Genomic_DNA"/>
</dbReference>
<evidence type="ECO:0000313" key="3">
    <source>
        <dbReference type="EMBL" id="OYR87143.1"/>
    </source>
</evidence>
<comment type="caution">
    <text evidence="4">The sequence shown here is derived from an EMBL/GenBank/DDBJ whole genome shotgun (WGS) entry which is preliminary data.</text>
</comment>
<gene>
    <name evidence="3" type="ORF">CBF53_09135</name>
    <name evidence="4" type="ORF">CBF70_10195</name>
</gene>
<protein>
    <submittedName>
        <fullName evidence="4">Transcriptional regulator</fullName>
    </submittedName>
</protein>
<evidence type="ECO:0000313" key="4">
    <source>
        <dbReference type="EMBL" id="OYR90014.1"/>
    </source>
</evidence>
<dbReference type="PROSITE" id="PS50943">
    <property type="entry name" value="HTH_CROC1"/>
    <property type="match status" value="1"/>
</dbReference>
<dbReference type="EMBL" id="NGNX01000062">
    <property type="protein sequence ID" value="OYR90014.1"/>
    <property type="molecule type" value="Genomic_DNA"/>
</dbReference>
<dbReference type="GO" id="GO:0003677">
    <property type="term" value="F:DNA binding"/>
    <property type="evidence" value="ECO:0007669"/>
    <property type="project" value="UniProtKB-KW"/>
</dbReference>
<dbReference type="SUPFAM" id="SSF47413">
    <property type="entry name" value="lambda repressor-like DNA-binding domains"/>
    <property type="match status" value="1"/>
</dbReference>
<dbReference type="InterPro" id="IPR010982">
    <property type="entry name" value="Lambda_DNA-bd_dom_sf"/>
</dbReference>
<dbReference type="PANTHER" id="PTHR46558:SF4">
    <property type="entry name" value="DNA-BIDING PHAGE PROTEIN"/>
    <property type="match status" value="1"/>
</dbReference>
<evidence type="ECO:0000313" key="6">
    <source>
        <dbReference type="Proteomes" id="UP000216316"/>
    </source>
</evidence>
<reference evidence="4 5" key="1">
    <citation type="submission" date="2017-04" db="EMBL/GenBank/DDBJ databases">
        <authorList>
            <person name="Afonso C.L."/>
            <person name="Miller P.J."/>
            <person name="Scott M.A."/>
            <person name="Spackman E."/>
            <person name="Goraichik I."/>
            <person name="Dimitrov K.M."/>
            <person name="Suarez D.L."/>
            <person name="Swayne D.E."/>
        </authorList>
    </citation>
    <scope>NUCLEOTIDE SEQUENCE [LARGE SCALE GENOMIC DNA]</scope>
    <source>
        <strain evidence="4 5">609q</strain>
    </source>
</reference>
<keyword evidence="1" id="KW-0238">DNA-binding</keyword>
<sequence>MIDDRLTLAKKIINLREDHNMSQIELSEKTGIERTALNKIERGTRKVSSDELKALAKAFNISSDSLLDLSTPHFSKTELNYEDLGLPYKGVISEDLNDTFRLLAQQYAEKHNLPKKDQ</sequence>
<keyword evidence="6" id="KW-1185">Reference proteome</keyword>
<evidence type="ECO:0000313" key="5">
    <source>
        <dbReference type="Proteomes" id="UP000215828"/>
    </source>
</evidence>
<dbReference type="Pfam" id="PF01381">
    <property type="entry name" value="HTH_3"/>
    <property type="match status" value="1"/>
</dbReference>
<evidence type="ECO:0000259" key="2">
    <source>
        <dbReference type="PROSITE" id="PS50943"/>
    </source>
</evidence>
<reference evidence="5 6" key="3">
    <citation type="submission" date="2017-09" db="EMBL/GenBank/DDBJ databases">
        <title>Tripartite evolution among Lactobacillus johnsonii, Lactobacillus taiwanensis, Lactobacillus reuteri and their rodent host.</title>
        <authorList>
            <person name="Wang T."/>
            <person name="Knowles S."/>
            <person name="Cheng C."/>
        </authorList>
    </citation>
    <scope>NUCLEOTIDE SEQUENCE [LARGE SCALE GENOMIC DNA]</scope>
    <source>
        <strain evidence="4 5">609q</strain>
        <strain evidence="3 6">609u</strain>
    </source>
</reference>
<dbReference type="RefSeq" id="WP_094496916.1">
    <property type="nucleotide sequence ID" value="NZ_NGNV01000055.1"/>
</dbReference>
<dbReference type="Proteomes" id="UP000215828">
    <property type="component" value="Unassembled WGS sequence"/>
</dbReference>
<dbReference type="Proteomes" id="UP000216316">
    <property type="component" value="Unassembled WGS sequence"/>
</dbReference>
<name>A0A256L9B8_9LACO</name>
<dbReference type="Gene3D" id="1.10.260.40">
    <property type="entry name" value="lambda repressor-like DNA-binding domains"/>
    <property type="match status" value="1"/>
</dbReference>
<dbReference type="SMART" id="SM00530">
    <property type="entry name" value="HTH_XRE"/>
    <property type="match status" value="1"/>
</dbReference>
<dbReference type="InterPro" id="IPR001387">
    <property type="entry name" value="Cro/C1-type_HTH"/>
</dbReference>
<dbReference type="CDD" id="cd00093">
    <property type="entry name" value="HTH_XRE"/>
    <property type="match status" value="1"/>
</dbReference>
<evidence type="ECO:0000256" key="1">
    <source>
        <dbReference type="ARBA" id="ARBA00023125"/>
    </source>
</evidence>
<reference evidence="3 6" key="2">
    <citation type="submission" date="2017-05" db="EMBL/GenBank/DDBJ databases">
        <authorList>
            <person name="Lin X.B."/>
            <person name="Stothard P."/>
            <person name="Tasseva G."/>
            <person name="Walter J."/>
        </authorList>
    </citation>
    <scope>NUCLEOTIDE SEQUENCE [LARGE SCALE GENOMIC DNA]</scope>
    <source>
        <strain evidence="3 6">609u</strain>
    </source>
</reference>
<accession>A0A256L9B8</accession>
<proteinExistence type="predicted"/>
<dbReference type="AlphaFoldDB" id="A0A256L9B8"/>
<feature type="domain" description="HTH cro/C1-type" evidence="2">
    <location>
        <begin position="12"/>
        <end position="66"/>
    </location>
</feature>
<dbReference type="PANTHER" id="PTHR46558">
    <property type="entry name" value="TRACRIPTIONAL REGULATORY PROTEIN-RELATED-RELATED"/>
    <property type="match status" value="1"/>
</dbReference>
<organism evidence="4 5">
    <name type="scientific">Lactobacillus taiwanensis</name>
    <dbReference type="NCBI Taxonomy" id="508451"/>
    <lineage>
        <taxon>Bacteria</taxon>
        <taxon>Bacillati</taxon>
        <taxon>Bacillota</taxon>
        <taxon>Bacilli</taxon>
        <taxon>Lactobacillales</taxon>
        <taxon>Lactobacillaceae</taxon>
        <taxon>Lactobacillus</taxon>
    </lineage>
</organism>